<evidence type="ECO:0000256" key="1">
    <source>
        <dbReference type="ARBA" id="ARBA00007637"/>
    </source>
</evidence>
<evidence type="ECO:0000256" key="3">
    <source>
        <dbReference type="ARBA" id="ARBA00023027"/>
    </source>
</evidence>
<gene>
    <name evidence="6" type="ORF">Mkiyose1413_34640</name>
    <name evidence="5" type="ORF">SRL2020028_25890</name>
</gene>
<name>A0A9P3Q5V9_9MYCO</name>
<dbReference type="AlphaFoldDB" id="A0A9P3Q5V9"/>
<dbReference type="EMBL" id="BRXE01000024">
    <property type="protein sequence ID" value="GLB83333.1"/>
    <property type="molecule type" value="Genomic_DNA"/>
</dbReference>
<evidence type="ECO:0000313" key="7">
    <source>
        <dbReference type="Proteomes" id="UP001064782"/>
    </source>
</evidence>
<proteinExistence type="inferred from homology"/>
<dbReference type="InterPro" id="IPR001509">
    <property type="entry name" value="Epimerase_deHydtase"/>
</dbReference>
<comment type="similarity">
    <text evidence="1">Belongs to the NAD(P)-dependent epimerase/dehydratase family.</text>
</comment>
<dbReference type="PANTHER" id="PTHR43103:SF5">
    <property type="entry name" value="4-EPIMERASE, PUTATIVE (AFU_ORTHOLOGUE AFUA_7G00360)-RELATED"/>
    <property type="match status" value="1"/>
</dbReference>
<dbReference type="GeneID" id="83628122"/>
<dbReference type="Proteomes" id="UP001165663">
    <property type="component" value="Unassembled WGS sequence"/>
</dbReference>
<protein>
    <submittedName>
        <fullName evidence="6">Oxidoreductase</fullName>
    </submittedName>
</protein>
<dbReference type="Gene3D" id="3.40.50.720">
    <property type="entry name" value="NAD(P)-binding Rossmann-like Domain"/>
    <property type="match status" value="1"/>
</dbReference>
<dbReference type="Proteomes" id="UP001064782">
    <property type="component" value="Unassembled WGS sequence"/>
</dbReference>
<comment type="caution">
    <text evidence="6">The sequence shown here is derived from an EMBL/GenBank/DDBJ whole genome shotgun (WGS) entry which is preliminary data.</text>
</comment>
<evidence type="ECO:0000256" key="2">
    <source>
        <dbReference type="ARBA" id="ARBA00023002"/>
    </source>
</evidence>
<evidence type="ECO:0000259" key="4">
    <source>
        <dbReference type="Pfam" id="PF01370"/>
    </source>
</evidence>
<dbReference type="CDD" id="cd08946">
    <property type="entry name" value="SDR_e"/>
    <property type="match status" value="1"/>
</dbReference>
<organism evidence="6 7">
    <name type="scientific">Mycobacterium kiyosense</name>
    <dbReference type="NCBI Taxonomy" id="2871094"/>
    <lineage>
        <taxon>Bacteria</taxon>
        <taxon>Bacillati</taxon>
        <taxon>Actinomycetota</taxon>
        <taxon>Actinomycetes</taxon>
        <taxon>Mycobacteriales</taxon>
        <taxon>Mycobacteriaceae</taxon>
        <taxon>Mycobacterium</taxon>
    </lineage>
</organism>
<keyword evidence="7" id="KW-1185">Reference proteome</keyword>
<reference evidence="6" key="1">
    <citation type="submission" date="2022-08" db="EMBL/GenBank/DDBJ databases">
        <title>Mycobacterium kiyosense sp. nov., scotochromogenic slow-glowing species isolated from respiratory specimens.</title>
        <authorList>
            <person name="Fukano H."/>
            <person name="Kazumi Y."/>
            <person name="Sakagami N."/>
            <person name="Ato M."/>
            <person name="Mitarai S."/>
            <person name="Hoshino Y."/>
        </authorList>
    </citation>
    <scope>NUCLEOTIDE SEQUENCE</scope>
    <source>
        <strain evidence="6">1413</strain>
        <strain evidence="5">SRL2020-028</strain>
    </source>
</reference>
<keyword evidence="3" id="KW-0520">NAD</keyword>
<dbReference type="Pfam" id="PF01370">
    <property type="entry name" value="Epimerase"/>
    <property type="match status" value="1"/>
</dbReference>
<accession>A0A9P3Q5V9</accession>
<dbReference type="GO" id="GO:0016491">
    <property type="term" value="F:oxidoreductase activity"/>
    <property type="evidence" value="ECO:0007669"/>
    <property type="project" value="UniProtKB-KW"/>
</dbReference>
<evidence type="ECO:0000313" key="6">
    <source>
        <dbReference type="EMBL" id="GLD31581.1"/>
    </source>
</evidence>
<keyword evidence="2" id="KW-0560">Oxidoreductase</keyword>
<sequence length="365" mass="39393">MIGTTLVTGAFGQVGTRCAEILLSRGHTVIAVDLPNDNAAEALARQAHPGALVTEYTDLTDAGAAAAVMHRHRPQAIVHLAAIVSPPSYRNPGLARKVNVEGTRNLVTAAQRLAEPPLFVFASSAAVYGSRNPNRHPERITGATPVNPIDQYGEDKVLAEAVITESGLPHAILRLAAIVSPDGATNFDGDYMTLVRATPVDNRMHATDARDVALAFANAVQRRDAVDGKVLVIAGNETNVQLMSDLQDDVMAAVGIGRLGPSAGLPGDPDDDRGWAFTGWFDTTESQALLDYQQHDWRDSLTWIGESMGRQRILLRAIGPVVRPALRAFLAVQRRLEHRGRYADPWTFLSHKYGPQMLAQIPEAT</sequence>
<dbReference type="PANTHER" id="PTHR43103">
    <property type="entry name" value="NUCLEOSIDE-DIPHOSPHATE-SUGAR EPIMERASE"/>
    <property type="match status" value="1"/>
</dbReference>
<dbReference type="SUPFAM" id="SSF51735">
    <property type="entry name" value="NAD(P)-binding Rossmann-fold domains"/>
    <property type="match status" value="1"/>
</dbReference>
<dbReference type="RefSeq" id="WP_236978040.1">
    <property type="nucleotide sequence ID" value="NZ_BRXE01000024.1"/>
</dbReference>
<evidence type="ECO:0000313" key="5">
    <source>
        <dbReference type="EMBL" id="GLB83333.1"/>
    </source>
</evidence>
<dbReference type="InterPro" id="IPR036291">
    <property type="entry name" value="NAD(P)-bd_dom_sf"/>
</dbReference>
<feature type="domain" description="NAD-dependent epimerase/dehydratase" evidence="4">
    <location>
        <begin position="6"/>
        <end position="193"/>
    </location>
</feature>
<dbReference type="EMBL" id="BRZI01000027">
    <property type="protein sequence ID" value="GLD31581.1"/>
    <property type="molecule type" value="Genomic_DNA"/>
</dbReference>